<dbReference type="PRINTS" id="PR00455">
    <property type="entry name" value="HTHTETR"/>
</dbReference>
<dbReference type="SUPFAM" id="SSF48498">
    <property type="entry name" value="Tetracyclin repressor-like, C-terminal domain"/>
    <property type="match status" value="1"/>
</dbReference>
<evidence type="ECO:0000256" key="3">
    <source>
        <dbReference type="ARBA" id="ARBA00023163"/>
    </source>
</evidence>
<reference evidence="8 9" key="1">
    <citation type="submission" date="2015-08" db="EMBL/GenBank/DDBJ databases">
        <authorList>
            <person name="Babu N.S."/>
            <person name="Beckwith C.J."/>
            <person name="Beseler K.G."/>
            <person name="Brison A."/>
            <person name="Carone J.V."/>
            <person name="Caskin T.P."/>
            <person name="Diamond M."/>
            <person name="Durham M.E."/>
            <person name="Foxe J.M."/>
            <person name="Go M."/>
            <person name="Henderson B.A."/>
            <person name="Jones I.B."/>
            <person name="McGettigan J.A."/>
            <person name="Micheletti S.J."/>
            <person name="Nasrallah M.E."/>
            <person name="Ortiz D."/>
            <person name="Piller C.R."/>
            <person name="Privatt S.R."/>
            <person name="Schneider S.L."/>
            <person name="Sharp S."/>
            <person name="Smith T.C."/>
            <person name="Stanton J.D."/>
            <person name="Ullery H.E."/>
            <person name="Wilson R.J."/>
            <person name="Serrano M.G."/>
            <person name="Buck G."/>
            <person name="Lee V."/>
            <person name="Wang Y."/>
            <person name="Carvalho R."/>
            <person name="Voegtly L."/>
            <person name="Shi R."/>
            <person name="Duckworth R."/>
            <person name="Johnson A."/>
            <person name="Loviza R."/>
            <person name="Walstead R."/>
            <person name="Shah Z."/>
            <person name="Kiflezghi M."/>
            <person name="Wade K."/>
            <person name="Ball S.L."/>
            <person name="Bradley K.W."/>
            <person name="Asai D.J."/>
            <person name="Bowman C.A."/>
            <person name="Russell D.A."/>
            <person name="Pope W.H."/>
            <person name="Jacobs-Sera D."/>
            <person name="Hendrix R.W."/>
            <person name="Hatfull G.F."/>
        </authorList>
    </citation>
    <scope>NUCLEOTIDE SEQUENCE [LARGE SCALE GENOMIC DNA]</scope>
    <source>
        <strain evidence="8 9">DSM 27648</strain>
    </source>
</reference>
<dbReference type="SUPFAM" id="SSF46955">
    <property type="entry name" value="Putative DNA-binding domain"/>
    <property type="match status" value="1"/>
</dbReference>
<dbReference type="InterPro" id="IPR009057">
    <property type="entry name" value="Homeodomain-like_sf"/>
</dbReference>
<accession>A0A0K1QFK2</accession>
<dbReference type="Gene3D" id="1.10.10.60">
    <property type="entry name" value="Homeodomain-like"/>
    <property type="match status" value="1"/>
</dbReference>
<dbReference type="InterPro" id="IPR036271">
    <property type="entry name" value="Tet_transcr_reg_TetR-rel_C_sf"/>
</dbReference>
<gene>
    <name evidence="8" type="ORF">AKJ09_11166</name>
</gene>
<dbReference type="InterPro" id="IPR050109">
    <property type="entry name" value="HTH-type_TetR-like_transc_reg"/>
</dbReference>
<dbReference type="PANTHER" id="PTHR30055">
    <property type="entry name" value="HTH-TYPE TRANSCRIPTIONAL REGULATOR RUTR"/>
    <property type="match status" value="1"/>
</dbReference>
<dbReference type="Proteomes" id="UP000064967">
    <property type="component" value="Chromosome"/>
</dbReference>
<protein>
    <submittedName>
        <fullName evidence="8">Transcriptional regulator, MerR family / Transcriptional regulator, TetR family</fullName>
    </submittedName>
</protein>
<name>A0A0K1QFK2_9BACT</name>
<evidence type="ECO:0000256" key="1">
    <source>
        <dbReference type="ARBA" id="ARBA00023015"/>
    </source>
</evidence>
<dbReference type="AlphaFoldDB" id="A0A0K1QFK2"/>
<evidence type="ECO:0000259" key="7">
    <source>
        <dbReference type="PROSITE" id="PS50977"/>
    </source>
</evidence>
<evidence type="ECO:0000256" key="4">
    <source>
        <dbReference type="PROSITE-ProRule" id="PRU00335"/>
    </source>
</evidence>
<proteinExistence type="predicted"/>
<keyword evidence="9" id="KW-1185">Reference proteome</keyword>
<feature type="DNA-binding region" description="H-T-H motif" evidence="4">
    <location>
        <begin position="119"/>
        <end position="138"/>
    </location>
</feature>
<keyword evidence="1" id="KW-0805">Transcription regulation</keyword>
<dbReference type="GO" id="GO:0000976">
    <property type="term" value="F:transcription cis-regulatory region binding"/>
    <property type="evidence" value="ECO:0007669"/>
    <property type="project" value="TreeGrafter"/>
</dbReference>
<dbReference type="EMBL" id="CP012333">
    <property type="protein sequence ID" value="AKV04503.1"/>
    <property type="molecule type" value="Genomic_DNA"/>
</dbReference>
<sequence length="286" mass="32190">MKISELARVSSTGRSSIHFYRNLGLLPPPTRHGTRLHLYGDAHVTRLREIAHLRGGGIPLDEIRRRFAKRDARTQARKEASTPTEAKEPRVRSNDDAARDAIAVVAARAFVERGYDAVHVEDIAREAGIGKAKFYRLFPSKADLFVDCLQRLRLAVFSREERADMTHELSYRDEGRVRASAVIHRIEPYRMMTNLLTQVAYGTDADLARRARAALHDMITGAEPMFARAVKSGESRPMNTELVAYMTWGALMALGDRLAYDDRFSAREALEAYLDVVLHGTTPDAR</sequence>
<dbReference type="RefSeq" id="WP_169928668.1">
    <property type="nucleotide sequence ID" value="NZ_CP012333.1"/>
</dbReference>
<feature type="region of interest" description="Disordered" evidence="5">
    <location>
        <begin position="71"/>
        <end position="94"/>
    </location>
</feature>
<evidence type="ECO:0000259" key="6">
    <source>
        <dbReference type="PROSITE" id="PS50937"/>
    </source>
</evidence>
<dbReference type="KEGG" id="llu:AKJ09_11166"/>
<feature type="domain" description="HTH merR-type" evidence="6">
    <location>
        <begin position="1"/>
        <end position="69"/>
    </location>
</feature>
<dbReference type="Pfam" id="PF13411">
    <property type="entry name" value="MerR_1"/>
    <property type="match status" value="1"/>
</dbReference>
<dbReference type="PROSITE" id="PS50937">
    <property type="entry name" value="HTH_MERR_2"/>
    <property type="match status" value="1"/>
</dbReference>
<dbReference type="Gene3D" id="1.10.1660.10">
    <property type="match status" value="1"/>
</dbReference>
<dbReference type="GO" id="GO:0003700">
    <property type="term" value="F:DNA-binding transcription factor activity"/>
    <property type="evidence" value="ECO:0007669"/>
    <property type="project" value="TreeGrafter"/>
</dbReference>
<dbReference type="InterPro" id="IPR001647">
    <property type="entry name" value="HTH_TetR"/>
</dbReference>
<dbReference type="Pfam" id="PF00440">
    <property type="entry name" value="TetR_N"/>
    <property type="match status" value="1"/>
</dbReference>
<dbReference type="PANTHER" id="PTHR30055:SF234">
    <property type="entry name" value="HTH-TYPE TRANSCRIPTIONAL REGULATOR BETI"/>
    <property type="match status" value="1"/>
</dbReference>
<evidence type="ECO:0000313" key="9">
    <source>
        <dbReference type="Proteomes" id="UP000064967"/>
    </source>
</evidence>
<evidence type="ECO:0000256" key="2">
    <source>
        <dbReference type="ARBA" id="ARBA00023125"/>
    </source>
</evidence>
<keyword evidence="2 4" id="KW-0238">DNA-binding</keyword>
<keyword evidence="3" id="KW-0804">Transcription</keyword>
<evidence type="ECO:0000256" key="5">
    <source>
        <dbReference type="SAM" id="MobiDB-lite"/>
    </source>
</evidence>
<dbReference type="InterPro" id="IPR000551">
    <property type="entry name" value="MerR-type_HTH_dom"/>
</dbReference>
<dbReference type="Gene3D" id="1.10.357.10">
    <property type="entry name" value="Tetracycline Repressor, domain 2"/>
    <property type="match status" value="1"/>
</dbReference>
<dbReference type="SUPFAM" id="SSF46689">
    <property type="entry name" value="Homeodomain-like"/>
    <property type="match status" value="1"/>
</dbReference>
<dbReference type="InterPro" id="IPR009061">
    <property type="entry name" value="DNA-bd_dom_put_sf"/>
</dbReference>
<feature type="domain" description="HTH tetR-type" evidence="7">
    <location>
        <begin position="96"/>
        <end position="156"/>
    </location>
</feature>
<evidence type="ECO:0000313" key="8">
    <source>
        <dbReference type="EMBL" id="AKV04503.1"/>
    </source>
</evidence>
<dbReference type="SMART" id="SM00422">
    <property type="entry name" value="HTH_MERR"/>
    <property type="match status" value="1"/>
</dbReference>
<dbReference type="STRING" id="1391654.AKJ09_11166"/>
<dbReference type="PROSITE" id="PS50977">
    <property type="entry name" value="HTH_TETR_2"/>
    <property type="match status" value="1"/>
</dbReference>
<organism evidence="8 9">
    <name type="scientific">Labilithrix luteola</name>
    <dbReference type="NCBI Taxonomy" id="1391654"/>
    <lineage>
        <taxon>Bacteria</taxon>
        <taxon>Pseudomonadati</taxon>
        <taxon>Myxococcota</taxon>
        <taxon>Polyangia</taxon>
        <taxon>Polyangiales</taxon>
        <taxon>Labilitrichaceae</taxon>
        <taxon>Labilithrix</taxon>
    </lineage>
</organism>